<evidence type="ECO:0008006" key="8">
    <source>
        <dbReference type="Google" id="ProtNLM"/>
    </source>
</evidence>
<dbReference type="Gene3D" id="2.60.120.10">
    <property type="entry name" value="Jelly Rolls"/>
    <property type="match status" value="1"/>
</dbReference>
<dbReference type="SMART" id="SM00419">
    <property type="entry name" value="HTH_CRP"/>
    <property type="match status" value="1"/>
</dbReference>
<evidence type="ECO:0000256" key="1">
    <source>
        <dbReference type="ARBA" id="ARBA00023015"/>
    </source>
</evidence>
<dbReference type="Proteomes" id="UP000023541">
    <property type="component" value="Unassembled WGS sequence"/>
</dbReference>
<dbReference type="InterPro" id="IPR014710">
    <property type="entry name" value="RmlC-like_jellyroll"/>
</dbReference>
<reference evidence="6 7" key="1">
    <citation type="submission" date="2014-04" db="EMBL/GenBank/DDBJ databases">
        <title>Aquimarina sp. 22II-S11-z7 Genome Sequencing.</title>
        <authorList>
            <person name="Lai Q."/>
        </authorList>
    </citation>
    <scope>NUCLEOTIDE SEQUENCE [LARGE SCALE GENOMIC DNA]</scope>
    <source>
        <strain evidence="6 7">22II-S11-z7</strain>
    </source>
</reference>
<evidence type="ECO:0000313" key="6">
    <source>
        <dbReference type="EMBL" id="EZH71562.1"/>
    </source>
</evidence>
<gene>
    <name evidence="6" type="ORF">ATO12_07065</name>
</gene>
<proteinExistence type="predicted"/>
<dbReference type="PANTHER" id="PTHR24567:SF26">
    <property type="entry name" value="REGULATORY PROTEIN YEIL"/>
    <property type="match status" value="1"/>
</dbReference>
<name>A0A023BNF3_9FLAO</name>
<evidence type="ECO:0000256" key="3">
    <source>
        <dbReference type="ARBA" id="ARBA00023163"/>
    </source>
</evidence>
<dbReference type="InterPro" id="IPR036388">
    <property type="entry name" value="WH-like_DNA-bd_sf"/>
</dbReference>
<evidence type="ECO:0000256" key="2">
    <source>
        <dbReference type="ARBA" id="ARBA00023125"/>
    </source>
</evidence>
<keyword evidence="2" id="KW-0238">DNA-binding</keyword>
<dbReference type="GO" id="GO:0003700">
    <property type="term" value="F:DNA-binding transcription factor activity"/>
    <property type="evidence" value="ECO:0007669"/>
    <property type="project" value="TreeGrafter"/>
</dbReference>
<keyword evidence="3" id="KW-0804">Transcription</keyword>
<dbReference type="Pfam" id="PF13545">
    <property type="entry name" value="HTH_Crp_2"/>
    <property type="match status" value="1"/>
</dbReference>
<dbReference type="GO" id="GO:0003677">
    <property type="term" value="F:DNA binding"/>
    <property type="evidence" value="ECO:0007669"/>
    <property type="project" value="UniProtKB-KW"/>
</dbReference>
<dbReference type="InterPro" id="IPR012318">
    <property type="entry name" value="HTH_CRP"/>
</dbReference>
<dbReference type="GO" id="GO:0005829">
    <property type="term" value="C:cytosol"/>
    <property type="evidence" value="ECO:0007669"/>
    <property type="project" value="TreeGrafter"/>
</dbReference>
<dbReference type="PROSITE" id="PS51063">
    <property type="entry name" value="HTH_CRP_2"/>
    <property type="match status" value="1"/>
</dbReference>
<dbReference type="InterPro" id="IPR018490">
    <property type="entry name" value="cNMP-bd_dom_sf"/>
</dbReference>
<dbReference type="Pfam" id="PF00027">
    <property type="entry name" value="cNMP_binding"/>
    <property type="match status" value="1"/>
</dbReference>
<protein>
    <recommendedName>
        <fullName evidence="8">Crp/Fnr family transcriptional regulator</fullName>
    </recommendedName>
</protein>
<comment type="caution">
    <text evidence="6">The sequence shown here is derived from an EMBL/GenBank/DDBJ whole genome shotgun (WGS) entry which is preliminary data.</text>
</comment>
<dbReference type="InterPro" id="IPR036390">
    <property type="entry name" value="WH_DNA-bd_sf"/>
</dbReference>
<evidence type="ECO:0000259" key="5">
    <source>
        <dbReference type="PROSITE" id="PS51063"/>
    </source>
</evidence>
<dbReference type="RefSeq" id="WP_034247173.1">
    <property type="nucleotide sequence ID" value="NZ_AQRA01000014.1"/>
</dbReference>
<dbReference type="SUPFAM" id="SSF51206">
    <property type="entry name" value="cAMP-binding domain-like"/>
    <property type="match status" value="1"/>
</dbReference>
<dbReference type="SUPFAM" id="SSF46785">
    <property type="entry name" value="Winged helix' DNA-binding domain"/>
    <property type="match status" value="1"/>
</dbReference>
<dbReference type="eggNOG" id="COG0664">
    <property type="taxonomic scope" value="Bacteria"/>
</dbReference>
<dbReference type="CDD" id="cd00038">
    <property type="entry name" value="CAP_ED"/>
    <property type="match status" value="1"/>
</dbReference>
<evidence type="ECO:0000259" key="4">
    <source>
        <dbReference type="PROSITE" id="PS50042"/>
    </source>
</evidence>
<feature type="domain" description="Cyclic nucleotide-binding" evidence="4">
    <location>
        <begin position="16"/>
        <end position="69"/>
    </location>
</feature>
<dbReference type="Gene3D" id="1.10.10.10">
    <property type="entry name" value="Winged helix-like DNA-binding domain superfamily/Winged helix DNA-binding domain"/>
    <property type="match status" value="1"/>
</dbReference>
<accession>A0A023BNF3</accession>
<dbReference type="PANTHER" id="PTHR24567">
    <property type="entry name" value="CRP FAMILY TRANSCRIPTIONAL REGULATORY PROTEIN"/>
    <property type="match status" value="1"/>
</dbReference>
<dbReference type="InterPro" id="IPR000595">
    <property type="entry name" value="cNMP-bd_dom"/>
</dbReference>
<dbReference type="EMBL" id="AQRA01000014">
    <property type="protein sequence ID" value="EZH71562.1"/>
    <property type="molecule type" value="Genomic_DNA"/>
</dbReference>
<dbReference type="OrthoDB" id="9776746at2"/>
<evidence type="ECO:0000313" key="7">
    <source>
        <dbReference type="Proteomes" id="UP000023541"/>
    </source>
</evidence>
<feature type="domain" description="HTH crp-type" evidence="5">
    <location>
        <begin position="146"/>
        <end position="209"/>
    </location>
</feature>
<keyword evidence="7" id="KW-1185">Reference proteome</keyword>
<dbReference type="PROSITE" id="PS50042">
    <property type="entry name" value="CNMP_BINDING_3"/>
    <property type="match status" value="1"/>
</dbReference>
<sequence>MIFEKEILKKIDFITENELRKEILKHGEILSFKKGDVIVREGQYVKILPIVISGLIRVFQTKEDREILLYYVEPSQTCMMSLSACFFNNQSPSQALAMTQTDILAIPSRFITQWQKQYNSWNNFVIKTFRKRYDELLDTFESVAFDHIDKRVIAYLAHRKSQQESTRIKISHQQLANELGTTRVVISRILKQFEIDGKLVLHRAEIELL</sequence>
<dbReference type="InterPro" id="IPR050397">
    <property type="entry name" value="Env_Response_Regulators"/>
</dbReference>
<dbReference type="AlphaFoldDB" id="A0A023BNF3"/>
<organism evidence="6 7">
    <name type="scientific">Aquimarina atlantica</name>
    <dbReference type="NCBI Taxonomy" id="1317122"/>
    <lineage>
        <taxon>Bacteria</taxon>
        <taxon>Pseudomonadati</taxon>
        <taxon>Bacteroidota</taxon>
        <taxon>Flavobacteriia</taxon>
        <taxon>Flavobacteriales</taxon>
        <taxon>Flavobacteriaceae</taxon>
        <taxon>Aquimarina</taxon>
    </lineage>
</organism>
<dbReference type="STRING" id="1317122.ATO12_07065"/>
<keyword evidence="1" id="KW-0805">Transcription regulation</keyword>